<evidence type="ECO:0000256" key="1">
    <source>
        <dbReference type="SAM" id="MobiDB-lite"/>
    </source>
</evidence>
<accession>A0AAW0H205</accession>
<feature type="signal peptide" evidence="2">
    <location>
        <begin position="1"/>
        <end position="26"/>
    </location>
</feature>
<feature type="region of interest" description="Disordered" evidence="1">
    <location>
        <begin position="45"/>
        <end position="78"/>
    </location>
</feature>
<dbReference type="Gene3D" id="1.20.5.320">
    <property type="entry name" value="6-Phosphogluconate Dehydrogenase, domain 3"/>
    <property type="match status" value="1"/>
</dbReference>
<feature type="chain" id="PRO_5043923047" evidence="2">
    <location>
        <begin position="27"/>
        <end position="149"/>
    </location>
</feature>
<evidence type="ECO:0000256" key="2">
    <source>
        <dbReference type="SAM" id="SignalP"/>
    </source>
</evidence>
<reference evidence="3 4" key="1">
    <citation type="journal article" date="2023" name="bioRxiv">
        <title>Conserved and derived expression patterns and positive selection on dental genes reveal complex evolutionary context of ever-growing rodent molars.</title>
        <authorList>
            <person name="Calamari Z.T."/>
            <person name="Song A."/>
            <person name="Cohen E."/>
            <person name="Akter M."/>
            <person name="Roy R.D."/>
            <person name="Hallikas O."/>
            <person name="Christensen M.M."/>
            <person name="Li P."/>
            <person name="Marangoni P."/>
            <person name="Jernvall J."/>
            <person name="Klein O.D."/>
        </authorList>
    </citation>
    <scope>NUCLEOTIDE SEQUENCE [LARGE SCALE GENOMIC DNA]</scope>
    <source>
        <strain evidence="3">V071</strain>
    </source>
</reference>
<organism evidence="3 4">
    <name type="scientific">Myodes glareolus</name>
    <name type="common">Bank vole</name>
    <name type="synonym">Clethrionomys glareolus</name>
    <dbReference type="NCBI Taxonomy" id="447135"/>
    <lineage>
        <taxon>Eukaryota</taxon>
        <taxon>Metazoa</taxon>
        <taxon>Chordata</taxon>
        <taxon>Craniata</taxon>
        <taxon>Vertebrata</taxon>
        <taxon>Euteleostomi</taxon>
        <taxon>Mammalia</taxon>
        <taxon>Eutheria</taxon>
        <taxon>Euarchontoglires</taxon>
        <taxon>Glires</taxon>
        <taxon>Rodentia</taxon>
        <taxon>Myomorpha</taxon>
        <taxon>Muroidea</taxon>
        <taxon>Cricetidae</taxon>
        <taxon>Arvicolinae</taxon>
        <taxon>Myodes</taxon>
    </lineage>
</organism>
<comment type="caution">
    <text evidence="3">The sequence shown here is derived from an EMBL/GenBank/DDBJ whole genome shotgun (WGS) entry which is preliminary data.</text>
</comment>
<keyword evidence="4" id="KW-1185">Reference proteome</keyword>
<dbReference type="EMBL" id="JBBHLL010001211">
    <property type="protein sequence ID" value="KAK7796408.1"/>
    <property type="molecule type" value="Genomic_DNA"/>
</dbReference>
<evidence type="ECO:0000313" key="4">
    <source>
        <dbReference type="Proteomes" id="UP001488838"/>
    </source>
</evidence>
<evidence type="ECO:0000313" key="3">
    <source>
        <dbReference type="EMBL" id="KAK7796408.1"/>
    </source>
</evidence>
<proteinExistence type="predicted"/>
<gene>
    <name evidence="3" type="ORF">U0070_018083</name>
</gene>
<name>A0AAW0H205_MYOGA</name>
<sequence length="149" mass="15543">MMTRDLALAGMLISLAFLSLPPSGCSQQTTEDACSVQILVPGLKGDAGEKGDKGAPGRPGRVGPTGEKGTHDSSLPGEKEAKLKRILTMSELGTVLKAPSLFSVIWCPSSLHILNTLSCQAANQVAGTKSQTLLLPIFSLADFQAHSKV</sequence>
<protein>
    <submittedName>
        <fullName evidence="3">Uncharacterized protein</fullName>
    </submittedName>
</protein>
<dbReference type="Proteomes" id="UP001488838">
    <property type="component" value="Unassembled WGS sequence"/>
</dbReference>
<dbReference type="AlphaFoldDB" id="A0AAW0H205"/>
<feature type="compositionally biased region" description="Basic and acidic residues" evidence="1">
    <location>
        <begin position="46"/>
        <end position="55"/>
    </location>
</feature>
<keyword evidence="2" id="KW-0732">Signal</keyword>